<evidence type="ECO:0000256" key="4">
    <source>
        <dbReference type="ARBA" id="ARBA00023235"/>
    </source>
</evidence>
<gene>
    <name evidence="8" type="ORF">CDEB00056_LOCUS508</name>
</gene>
<dbReference type="PANTHER" id="PTHR43811:SF19">
    <property type="entry name" value="39 KDA FK506-BINDING NUCLEAR PROTEIN"/>
    <property type="match status" value="1"/>
</dbReference>
<feature type="domain" description="PPIase FKBP-type" evidence="7">
    <location>
        <begin position="105"/>
        <end position="183"/>
    </location>
</feature>
<sequence>MRIIAVFQLLSLTISVRALSIPSSQHETRRNFFKAAIVGGVATALPRVSNADIEGVITPNFSQEPPQVVEPTLKADETVLYKTRSGLKYIILKEGEADAPSPRFGQFVTIGYTSYVKLPDTPKAESKLDKYDSDSTYLIKHGNGRLIPGLDEGLHTMKLGEKRRLVIPPKLGYIGPGVLGPLPDSPYGRYKLNKLLNEMIDIKAGNIVMDVELKNIMSDEADQGYYEDESISPEDFQTLRNNISIKARENQAARKQGGKITVDLVGAAAMD</sequence>
<dbReference type="Gene3D" id="3.10.50.40">
    <property type="match status" value="1"/>
</dbReference>
<evidence type="ECO:0000313" key="8">
    <source>
        <dbReference type="EMBL" id="CAE0455667.1"/>
    </source>
</evidence>
<keyword evidence="6" id="KW-0732">Signal</keyword>
<reference evidence="8" key="1">
    <citation type="submission" date="2021-01" db="EMBL/GenBank/DDBJ databases">
        <authorList>
            <person name="Corre E."/>
            <person name="Pelletier E."/>
            <person name="Niang G."/>
            <person name="Scheremetjew M."/>
            <person name="Finn R."/>
            <person name="Kale V."/>
            <person name="Holt S."/>
            <person name="Cochrane G."/>
            <person name="Meng A."/>
            <person name="Brown T."/>
            <person name="Cohen L."/>
        </authorList>
    </citation>
    <scope>NUCLEOTIDE SEQUENCE</scope>
    <source>
        <strain evidence="8">MM31A-1</strain>
    </source>
</reference>
<dbReference type="PANTHER" id="PTHR43811">
    <property type="entry name" value="FKBP-TYPE PEPTIDYL-PROLYL CIS-TRANS ISOMERASE FKPA"/>
    <property type="match status" value="1"/>
</dbReference>
<comment type="catalytic activity">
    <reaction evidence="1 5">
        <text>[protein]-peptidylproline (omega=180) = [protein]-peptidylproline (omega=0)</text>
        <dbReference type="Rhea" id="RHEA:16237"/>
        <dbReference type="Rhea" id="RHEA-COMP:10747"/>
        <dbReference type="Rhea" id="RHEA-COMP:10748"/>
        <dbReference type="ChEBI" id="CHEBI:83833"/>
        <dbReference type="ChEBI" id="CHEBI:83834"/>
        <dbReference type="EC" id="5.2.1.8"/>
    </reaction>
</comment>
<accession>A0A7S3PUE6</accession>
<name>A0A7S3PUE6_9STRA</name>
<dbReference type="InterPro" id="IPR001179">
    <property type="entry name" value="PPIase_FKBP_dom"/>
</dbReference>
<protein>
    <recommendedName>
        <fullName evidence="2 5">peptidylprolyl isomerase</fullName>
        <ecNumber evidence="2 5">5.2.1.8</ecNumber>
    </recommendedName>
</protein>
<feature type="chain" id="PRO_5031113514" description="peptidylprolyl isomerase" evidence="6">
    <location>
        <begin position="19"/>
        <end position="271"/>
    </location>
</feature>
<keyword evidence="3 5" id="KW-0697">Rotamase</keyword>
<organism evidence="8">
    <name type="scientific">Chaetoceros debilis</name>
    <dbReference type="NCBI Taxonomy" id="122233"/>
    <lineage>
        <taxon>Eukaryota</taxon>
        <taxon>Sar</taxon>
        <taxon>Stramenopiles</taxon>
        <taxon>Ochrophyta</taxon>
        <taxon>Bacillariophyta</taxon>
        <taxon>Coscinodiscophyceae</taxon>
        <taxon>Chaetocerotophycidae</taxon>
        <taxon>Chaetocerotales</taxon>
        <taxon>Chaetocerotaceae</taxon>
        <taxon>Chaetoceros</taxon>
    </lineage>
</organism>
<feature type="signal peptide" evidence="6">
    <location>
        <begin position="1"/>
        <end position="18"/>
    </location>
</feature>
<evidence type="ECO:0000256" key="6">
    <source>
        <dbReference type="SAM" id="SignalP"/>
    </source>
</evidence>
<dbReference type="PROSITE" id="PS50059">
    <property type="entry name" value="FKBP_PPIASE"/>
    <property type="match status" value="1"/>
</dbReference>
<evidence type="ECO:0000256" key="2">
    <source>
        <dbReference type="ARBA" id="ARBA00013194"/>
    </source>
</evidence>
<keyword evidence="4 5" id="KW-0413">Isomerase</keyword>
<dbReference type="GO" id="GO:0003755">
    <property type="term" value="F:peptidyl-prolyl cis-trans isomerase activity"/>
    <property type="evidence" value="ECO:0007669"/>
    <property type="project" value="UniProtKB-KW"/>
</dbReference>
<dbReference type="EC" id="5.2.1.8" evidence="2 5"/>
<proteinExistence type="predicted"/>
<dbReference type="InterPro" id="IPR046357">
    <property type="entry name" value="PPIase_dom_sf"/>
</dbReference>
<evidence type="ECO:0000256" key="5">
    <source>
        <dbReference type="PROSITE-ProRule" id="PRU00277"/>
    </source>
</evidence>
<dbReference type="SUPFAM" id="SSF54534">
    <property type="entry name" value="FKBP-like"/>
    <property type="match status" value="1"/>
</dbReference>
<evidence type="ECO:0000256" key="1">
    <source>
        <dbReference type="ARBA" id="ARBA00000971"/>
    </source>
</evidence>
<evidence type="ECO:0000259" key="7">
    <source>
        <dbReference type="PROSITE" id="PS50059"/>
    </source>
</evidence>
<dbReference type="EMBL" id="HBIO01000702">
    <property type="protein sequence ID" value="CAE0455667.1"/>
    <property type="molecule type" value="Transcribed_RNA"/>
</dbReference>
<dbReference type="AlphaFoldDB" id="A0A7S3PUE6"/>
<evidence type="ECO:0000256" key="3">
    <source>
        <dbReference type="ARBA" id="ARBA00023110"/>
    </source>
</evidence>
<dbReference type="Pfam" id="PF00254">
    <property type="entry name" value="FKBP_C"/>
    <property type="match status" value="1"/>
</dbReference>